<keyword evidence="6" id="KW-1185">Reference proteome</keyword>
<dbReference type="CDD" id="cd05233">
    <property type="entry name" value="SDR_c"/>
    <property type="match status" value="1"/>
</dbReference>
<dbReference type="SUPFAM" id="SSF51735">
    <property type="entry name" value="NAD(P)-binding Rossmann-fold domains"/>
    <property type="match status" value="1"/>
</dbReference>
<accession>A0A3G9IKE6</accession>
<organism evidence="5 6">
    <name type="scientific">Nocardioides baekrokdamisoli</name>
    <dbReference type="NCBI Taxonomy" id="1804624"/>
    <lineage>
        <taxon>Bacteria</taxon>
        <taxon>Bacillati</taxon>
        <taxon>Actinomycetota</taxon>
        <taxon>Actinomycetes</taxon>
        <taxon>Propionibacteriales</taxon>
        <taxon>Nocardioidaceae</taxon>
        <taxon>Nocardioides</taxon>
    </lineage>
</organism>
<protein>
    <submittedName>
        <fullName evidence="5">Short chain dehydrogenase</fullName>
    </submittedName>
</protein>
<dbReference type="InterPro" id="IPR002347">
    <property type="entry name" value="SDR_fam"/>
</dbReference>
<keyword evidence="2" id="KW-0521">NADP</keyword>
<reference evidence="5 6" key="1">
    <citation type="submission" date="2018-11" db="EMBL/GenBank/DDBJ databases">
        <title>Complete genome sequence of Nocardioides baekrokdamisoli strain KCTC 39748.</title>
        <authorList>
            <person name="Kang S.W."/>
            <person name="Lee K.C."/>
            <person name="Kim K.K."/>
            <person name="Kim J.S."/>
            <person name="Kim D.S."/>
            <person name="Ko S.H."/>
            <person name="Yang S.H."/>
            <person name="Shin Y.K."/>
            <person name="Lee J.S."/>
        </authorList>
    </citation>
    <scope>NUCLEOTIDE SEQUENCE [LARGE SCALE GENOMIC DNA]</scope>
    <source>
        <strain evidence="5 6">KCTC 39748</strain>
    </source>
</reference>
<dbReference type="RefSeq" id="WP_164512613.1">
    <property type="nucleotide sequence ID" value="NZ_AP019307.1"/>
</dbReference>
<dbReference type="AlphaFoldDB" id="A0A3G9IKE6"/>
<evidence type="ECO:0000256" key="2">
    <source>
        <dbReference type="ARBA" id="ARBA00022857"/>
    </source>
</evidence>
<evidence type="ECO:0000256" key="4">
    <source>
        <dbReference type="RuleBase" id="RU000363"/>
    </source>
</evidence>
<dbReference type="InterPro" id="IPR036291">
    <property type="entry name" value="NAD(P)-bd_dom_sf"/>
</dbReference>
<keyword evidence="3" id="KW-0560">Oxidoreductase</keyword>
<evidence type="ECO:0000256" key="3">
    <source>
        <dbReference type="ARBA" id="ARBA00023002"/>
    </source>
</evidence>
<comment type="similarity">
    <text evidence="1 4">Belongs to the short-chain dehydrogenases/reductases (SDR) family.</text>
</comment>
<evidence type="ECO:0000256" key="1">
    <source>
        <dbReference type="ARBA" id="ARBA00006484"/>
    </source>
</evidence>
<gene>
    <name evidence="5" type="ORF">Back2_29290</name>
</gene>
<sequence>MSRVLITGGASGLGAALAAQYLKRGDQVLVTDVAPNFDAPKGADYLQLNVTSDAHWDRARIWVQDMWGGLDLLINNAGIATGGRIDVEPMYEWERVIDINLLGVVRGCQTFVPMMKEAGAGHIANTASAAGLVHPPGSSSYVAVKAAVVGVSESLAYELAPWGIAVSAICPAFFRTNLASSLNGSDELMARVAAKMVNNATLTADDVAAKVVQGLDKRLLLVIPDKPARKGYLTKKYARKLYDKTQYGFGARLRAMAERTDEGR</sequence>
<dbReference type="Pfam" id="PF00106">
    <property type="entry name" value="adh_short"/>
    <property type="match status" value="1"/>
</dbReference>
<dbReference type="PANTHER" id="PTHR43391">
    <property type="entry name" value="RETINOL DEHYDROGENASE-RELATED"/>
    <property type="match status" value="1"/>
</dbReference>
<dbReference type="PANTHER" id="PTHR43391:SF14">
    <property type="entry name" value="DEHYDROGENASE_REDUCTASE SDR FAMILY PROTEIN 7-LIKE"/>
    <property type="match status" value="1"/>
</dbReference>
<dbReference type="Proteomes" id="UP000271573">
    <property type="component" value="Chromosome"/>
</dbReference>
<name>A0A3G9IKE6_9ACTN</name>
<proteinExistence type="inferred from homology"/>
<dbReference type="GO" id="GO:0016491">
    <property type="term" value="F:oxidoreductase activity"/>
    <property type="evidence" value="ECO:0007669"/>
    <property type="project" value="UniProtKB-KW"/>
</dbReference>
<evidence type="ECO:0000313" key="5">
    <source>
        <dbReference type="EMBL" id="BBH18642.1"/>
    </source>
</evidence>
<dbReference type="KEGG" id="nbe:Back2_29290"/>
<dbReference type="EMBL" id="AP019307">
    <property type="protein sequence ID" value="BBH18642.1"/>
    <property type="molecule type" value="Genomic_DNA"/>
</dbReference>
<dbReference type="Gene3D" id="3.40.50.720">
    <property type="entry name" value="NAD(P)-binding Rossmann-like Domain"/>
    <property type="match status" value="1"/>
</dbReference>
<evidence type="ECO:0000313" key="6">
    <source>
        <dbReference type="Proteomes" id="UP000271573"/>
    </source>
</evidence>
<dbReference type="PRINTS" id="PR00081">
    <property type="entry name" value="GDHRDH"/>
</dbReference>
<dbReference type="PRINTS" id="PR00080">
    <property type="entry name" value="SDRFAMILY"/>
</dbReference>